<evidence type="ECO:0000313" key="3">
    <source>
        <dbReference type="Proteomes" id="UP000621510"/>
    </source>
</evidence>
<keyword evidence="3" id="KW-1185">Reference proteome</keyword>
<evidence type="ECO:0000313" key="2">
    <source>
        <dbReference type="EMBL" id="MBL1115340.1"/>
    </source>
</evidence>
<feature type="domain" description="LnmK N-terminal" evidence="1">
    <location>
        <begin position="26"/>
        <end position="203"/>
    </location>
</feature>
<dbReference type="NCBIfam" id="TIGR04098">
    <property type="entry name" value="LnmK_bifunc"/>
    <property type="match status" value="1"/>
</dbReference>
<comment type="caution">
    <text evidence="2">The sequence shown here is derived from an EMBL/GenBank/DDBJ whole genome shotgun (WGS) entry which is preliminary data.</text>
</comment>
<reference evidence="2 3" key="1">
    <citation type="submission" date="2021-01" db="EMBL/GenBank/DDBJ databases">
        <title>WGS of actinomycetes isolated from Thailand.</title>
        <authorList>
            <person name="Thawai C."/>
        </authorList>
    </citation>
    <scope>NUCLEOTIDE SEQUENCE [LARGE SCALE GENOMIC DNA]</scope>
    <source>
        <strain evidence="2 3">CA3R110</strain>
    </source>
</reference>
<protein>
    <submittedName>
        <fullName evidence="2">Biosynthesis cluster domain-containing protein</fullName>
    </submittedName>
</protein>
<sequence>MTMNTRIAPQPFNFTQVHRMGPAALRRLVTVGPGMCGPTKAFASCVGDWTWESVSDACGIDVFNARDDRGRPTYLSFYYYRITSGDSFHLKQLTFGDRLEVQTQVFDAGRRAVLTMHRLRRITGSEDDHVITPFEVSEAYTRHREDCIYVENLNMWVSRGGTHTNVGLVRSPPIGFDNTVLPTLPDEYSPRFLCSQARTQHVFPDPVTDSWSARGSHFVVEYPVNITLDVNGAGLLYFASFFSIAEHAQLEQWRALGRSDQAFLDRVIRDTRICYLGNADIDTTLRLRLHSVYNPQDPAEEKTNIVIDDLSTDRTIAVAASRHRSHEATPTAASPPP</sequence>
<dbReference type="Gene3D" id="3.10.129.10">
    <property type="entry name" value="Hotdog Thioesterase"/>
    <property type="match status" value="1"/>
</dbReference>
<accession>A0ABS1PSC4</accession>
<dbReference type="RefSeq" id="WP_201853132.1">
    <property type="nucleotide sequence ID" value="NZ_JAERRG010000009.1"/>
</dbReference>
<organism evidence="2 3">
    <name type="scientific">Streptomyces endocoffeicus</name>
    <dbReference type="NCBI Taxonomy" id="2898945"/>
    <lineage>
        <taxon>Bacteria</taxon>
        <taxon>Bacillati</taxon>
        <taxon>Actinomycetota</taxon>
        <taxon>Actinomycetes</taxon>
        <taxon>Kitasatosporales</taxon>
        <taxon>Streptomycetaceae</taxon>
        <taxon>Streptomyces</taxon>
    </lineage>
</organism>
<dbReference type="InterPro" id="IPR040718">
    <property type="entry name" value="LnmK_N_HDF"/>
</dbReference>
<dbReference type="EMBL" id="JAERRG010000009">
    <property type="protein sequence ID" value="MBL1115340.1"/>
    <property type="molecule type" value="Genomic_DNA"/>
</dbReference>
<dbReference type="InterPro" id="IPR024091">
    <property type="entry name" value="LnmK-like_bifun_acyl/decarbox"/>
</dbReference>
<dbReference type="Pfam" id="PF18238">
    <property type="entry name" value="LnmK_N_HDF"/>
    <property type="match status" value="1"/>
</dbReference>
<dbReference type="Proteomes" id="UP000621510">
    <property type="component" value="Unassembled WGS sequence"/>
</dbReference>
<proteinExistence type="predicted"/>
<gene>
    <name evidence="2" type="ORF">JK364_23505</name>
</gene>
<name>A0ABS1PSC4_9ACTN</name>
<evidence type="ECO:0000259" key="1">
    <source>
        <dbReference type="Pfam" id="PF18238"/>
    </source>
</evidence>